<protein>
    <submittedName>
        <fullName evidence="2">Uncharacterized protein</fullName>
    </submittedName>
</protein>
<keyword evidence="1" id="KW-0472">Membrane</keyword>
<sequence length="46" mass="4640">MESIKAQNTQTAGLTDLLNFFATSLLAGFASAIVLAGIVLLISSAG</sequence>
<dbReference type="RefSeq" id="WP_161575446.1">
    <property type="nucleotide sequence ID" value="NZ_CP012373.2"/>
</dbReference>
<keyword evidence="1" id="KW-1133">Transmembrane helix</keyword>
<accession>A0A650GRI1</accession>
<dbReference type="AlphaFoldDB" id="A0A650GRI1"/>
<reference evidence="3" key="1">
    <citation type="submission" date="2016-12" db="EMBL/GenBank/DDBJ databases">
        <title>Complete Genome Sequence of Beggiatoa leptomitiformis D-401.</title>
        <authorList>
            <person name="Fomenkov A."/>
            <person name="Vincze T."/>
            <person name="Grabovich M."/>
            <person name="Anton B.P."/>
            <person name="Dubinina G."/>
            <person name="Orlova M."/>
            <person name="Belousova E."/>
            <person name="Roberts R.J."/>
        </authorList>
    </citation>
    <scope>NUCLEOTIDE SEQUENCE [LARGE SCALE GENOMIC DNA]</scope>
    <source>
        <strain evidence="3">D-401</strain>
    </source>
</reference>
<keyword evidence="1" id="KW-0812">Transmembrane</keyword>
<dbReference type="Proteomes" id="UP000234271">
    <property type="component" value="Chromosome"/>
</dbReference>
<proteinExistence type="predicted"/>
<feature type="transmembrane region" description="Helical" evidence="1">
    <location>
        <begin position="20"/>
        <end position="42"/>
    </location>
</feature>
<organism evidence="2 3">
    <name type="scientific">Beggiatoa leptomitoformis</name>
    <dbReference type="NCBI Taxonomy" id="288004"/>
    <lineage>
        <taxon>Bacteria</taxon>
        <taxon>Pseudomonadati</taxon>
        <taxon>Pseudomonadota</taxon>
        <taxon>Gammaproteobacteria</taxon>
        <taxon>Thiotrichales</taxon>
        <taxon>Thiotrichaceae</taxon>
        <taxon>Beggiatoa</taxon>
    </lineage>
</organism>
<evidence type="ECO:0000313" key="2">
    <source>
        <dbReference type="EMBL" id="QGX04067.1"/>
    </source>
</evidence>
<keyword evidence="3" id="KW-1185">Reference proteome</keyword>
<dbReference type="EMBL" id="CP018889">
    <property type="protein sequence ID" value="QGX04067.1"/>
    <property type="molecule type" value="Genomic_DNA"/>
</dbReference>
<dbReference type="OrthoDB" id="9904516at2"/>
<evidence type="ECO:0000313" key="3">
    <source>
        <dbReference type="Proteomes" id="UP000234271"/>
    </source>
</evidence>
<gene>
    <name evidence="2" type="ORF">BLE401_18565</name>
</gene>
<evidence type="ECO:0000256" key="1">
    <source>
        <dbReference type="SAM" id="Phobius"/>
    </source>
</evidence>
<name>A0A650GRI1_9GAMM</name>